<keyword evidence="2" id="KW-1185">Reference proteome</keyword>
<protein>
    <submittedName>
        <fullName evidence="1">Uncharacterized protein</fullName>
    </submittedName>
</protein>
<organism evidence="1 2">
    <name type="scientific">Auriscalpium vulgare</name>
    <dbReference type="NCBI Taxonomy" id="40419"/>
    <lineage>
        <taxon>Eukaryota</taxon>
        <taxon>Fungi</taxon>
        <taxon>Dikarya</taxon>
        <taxon>Basidiomycota</taxon>
        <taxon>Agaricomycotina</taxon>
        <taxon>Agaricomycetes</taxon>
        <taxon>Russulales</taxon>
        <taxon>Auriscalpiaceae</taxon>
        <taxon>Auriscalpium</taxon>
    </lineage>
</organism>
<gene>
    <name evidence="1" type="ORF">FA95DRAFT_1458674</name>
</gene>
<feature type="non-terminal residue" evidence="1">
    <location>
        <position position="151"/>
    </location>
</feature>
<accession>A0ACB8R4L7</accession>
<reference evidence="1" key="1">
    <citation type="submission" date="2021-02" db="EMBL/GenBank/DDBJ databases">
        <authorList>
            <consortium name="DOE Joint Genome Institute"/>
            <person name="Ahrendt S."/>
            <person name="Looney B.P."/>
            <person name="Miyauchi S."/>
            <person name="Morin E."/>
            <person name="Drula E."/>
            <person name="Courty P.E."/>
            <person name="Chicoki N."/>
            <person name="Fauchery L."/>
            <person name="Kohler A."/>
            <person name="Kuo A."/>
            <person name="Labutti K."/>
            <person name="Pangilinan J."/>
            <person name="Lipzen A."/>
            <person name="Riley R."/>
            <person name="Andreopoulos W."/>
            <person name="He G."/>
            <person name="Johnson J."/>
            <person name="Barry K.W."/>
            <person name="Grigoriev I.V."/>
            <person name="Nagy L."/>
            <person name="Hibbett D."/>
            <person name="Henrissat B."/>
            <person name="Matheny P.B."/>
            <person name="Labbe J."/>
            <person name="Martin F."/>
        </authorList>
    </citation>
    <scope>NUCLEOTIDE SEQUENCE</scope>
    <source>
        <strain evidence="1">FP105234-sp</strain>
    </source>
</reference>
<comment type="caution">
    <text evidence="1">The sequence shown here is derived from an EMBL/GenBank/DDBJ whole genome shotgun (WGS) entry which is preliminary data.</text>
</comment>
<proteinExistence type="predicted"/>
<dbReference type="Proteomes" id="UP000814033">
    <property type="component" value="Unassembled WGS sequence"/>
</dbReference>
<evidence type="ECO:0000313" key="2">
    <source>
        <dbReference type="Proteomes" id="UP000814033"/>
    </source>
</evidence>
<name>A0ACB8R4L7_9AGAM</name>
<evidence type="ECO:0000313" key="1">
    <source>
        <dbReference type="EMBL" id="KAI0039071.1"/>
    </source>
</evidence>
<feature type="non-terminal residue" evidence="1">
    <location>
        <position position="1"/>
    </location>
</feature>
<reference evidence="1" key="2">
    <citation type="journal article" date="2022" name="New Phytol.">
        <title>Evolutionary transition to the ectomycorrhizal habit in the genomes of a hyperdiverse lineage of mushroom-forming fungi.</title>
        <authorList>
            <person name="Looney B."/>
            <person name="Miyauchi S."/>
            <person name="Morin E."/>
            <person name="Drula E."/>
            <person name="Courty P.E."/>
            <person name="Kohler A."/>
            <person name="Kuo A."/>
            <person name="LaButti K."/>
            <person name="Pangilinan J."/>
            <person name="Lipzen A."/>
            <person name="Riley R."/>
            <person name="Andreopoulos W."/>
            <person name="He G."/>
            <person name="Johnson J."/>
            <person name="Nolan M."/>
            <person name="Tritt A."/>
            <person name="Barry K.W."/>
            <person name="Grigoriev I.V."/>
            <person name="Nagy L.G."/>
            <person name="Hibbett D."/>
            <person name="Henrissat B."/>
            <person name="Matheny P.B."/>
            <person name="Labbe J."/>
            <person name="Martin F.M."/>
        </authorList>
    </citation>
    <scope>NUCLEOTIDE SEQUENCE</scope>
    <source>
        <strain evidence="1">FP105234-sp</strain>
    </source>
</reference>
<sequence length="151" mass="17682">PAWLSADRAYLEGACETEDWARAVANWCRLEARLGARGKKVQLLTTNRPGQIAYWTNRGRHFDKPAVIEDVAEFADSWRSWWTHLQPEWRAGDWPLRRTGAREDEDWMELRKGGRNGFEMILVSMSWWFSAAEPGTERNEWESALEDVNWV</sequence>
<dbReference type="EMBL" id="MU276361">
    <property type="protein sequence ID" value="KAI0039071.1"/>
    <property type="molecule type" value="Genomic_DNA"/>
</dbReference>